<reference evidence="4 5" key="1">
    <citation type="submission" date="2017-12" db="EMBL/GenBank/DDBJ databases">
        <title>Sequencing, de novo assembly and annotation of complete genome of a new Thraustochytrid species, strain FCC1311.</title>
        <authorList>
            <person name="Sedici K."/>
            <person name="Godart F."/>
            <person name="Aiese Cigliano R."/>
            <person name="Sanseverino W."/>
            <person name="Barakat M."/>
            <person name="Ortet P."/>
            <person name="Marechal E."/>
            <person name="Cagnac O."/>
            <person name="Amato A."/>
        </authorList>
    </citation>
    <scope>NUCLEOTIDE SEQUENCE [LARGE SCALE GENOMIC DNA]</scope>
</reference>
<dbReference type="EMBL" id="BEYU01000022">
    <property type="protein sequence ID" value="GBG26635.1"/>
    <property type="molecule type" value="Genomic_DNA"/>
</dbReference>
<comment type="caution">
    <text evidence="4">The sequence shown here is derived from an EMBL/GenBank/DDBJ whole genome shotgun (WGS) entry which is preliminary data.</text>
</comment>
<protein>
    <submittedName>
        <fullName evidence="4">Centrosomal protein of 120 kDa</fullName>
    </submittedName>
</protein>
<dbReference type="GO" id="GO:0010564">
    <property type="term" value="P:regulation of cell cycle process"/>
    <property type="evidence" value="ECO:0007669"/>
    <property type="project" value="TreeGrafter"/>
</dbReference>
<proteinExistence type="predicted"/>
<dbReference type="OrthoDB" id="332250at2759"/>
<feature type="compositionally biased region" description="Acidic residues" evidence="2">
    <location>
        <begin position="826"/>
        <end position="844"/>
    </location>
</feature>
<accession>A0A2R5G7W4</accession>
<dbReference type="GO" id="GO:0005815">
    <property type="term" value="C:microtubule organizing center"/>
    <property type="evidence" value="ECO:0007669"/>
    <property type="project" value="TreeGrafter"/>
</dbReference>
<feature type="compositionally biased region" description="Basic and acidic residues" evidence="2">
    <location>
        <begin position="1184"/>
        <end position="1194"/>
    </location>
</feature>
<sequence length="1251" mass="141131">MAQALAHEGRGRRGRKFFEVRVLEVQGVPTPAPGEACIVQVVVDGLRARSGPGTSTRSNAYAWRVEEDAGLLQWAFREADLTRLQVHEPRVRVEVFFGESSIGSSQFDLRDLNFRRDSCSQLRKNLELASAYGQQQANILFEVGIRTPTEADAMASSRVSAEASARPSVGSGLGGWDDFGDGDDAPLGMALGEEHVLIGSSGSLNMTLYITLMGLSGTQALLRATQATLEGVSRFWIEYHIFGVQVETEAFPSLKYARFAPIRDSFQIRSSREDVARFLCSTPIRVYLCCAGEDIKRKRSRRLVLASTLLRFNPLFTSGTNFVQATSNCAFSLEAHAPYEMQLRPGESYPSMAVSLELHVEGKVSKVVLQDEATETAHTPSKRQDEAIQTDQVATPHRMSARDHFELEVLSFDLDPNGDAFDEDDEADAIAKKEETDVDVRLVLHVPGTSQRAMSSATFHMDEYGQIEQAKVDGVRMHVLRGQLSEAVLECQLADGSIAIAHGEFAESAEMADPSRGGTVAERDEEFATLRLFDRAGMARGSAQVRRRALRPRETPGNIPVPVSPMAPVSQDTTVYHYRMTIDLRSIKGLEQAYNVYLQYMYPLFGMTHSIQTRPPILVDRFSERIVPHGLNLFQFKISRAALERSARSEPLVVEMWNRDQYAADTRLGFCALPLRKLLEARPYFQWSGQTFATLSELERYRERFLGSRAPKEATRARDAERTRKQLDVPPLQVQVLETDLMICAFEQHEDGATSSGVKRIATVRCTCTLENLGEVEQEKMPRHPRSRASSRAGQQMQQRIKTEEKQQQHDGNRVGTASSKQSELSQDEEEILSAAEEAGDDANDASPATSPARSGRSTRRNVSEREAAELAARRADLEAREAQILAQEEEAAQVFEQWKQDATKRWEAEMRNRESARMSSLEQEWALREHERAKTIKVAQEEYKQLEVRMHRAITDAERRERAVARLETELQRAADQRLADLEVMHRRAREESQHKVNLHKERVSALEDEVKRVRAALGKTEKRLNKVENEYADFREKTRQSPEASLQKEIAVLQGQNADLHARLEQEKERTAAEALEKETIKAQLVQVARELQRQMHANSSRAERELDNLRLEYLAREERFVLDGDRKQLMDLRQELNELRAATLRGPVSSSAVENLPAATRSRWPQDPPTPLSVSASSRASGREGPRRRQEVVVNSSDQEAERSRQDTLERLLQERDDLLRTGVYDRNHPLVVQLEEHIEMARNASFA</sequence>
<feature type="compositionally biased region" description="Polar residues" evidence="2">
    <location>
        <begin position="816"/>
        <end position="825"/>
    </location>
</feature>
<feature type="compositionally biased region" description="Basic and acidic residues" evidence="2">
    <location>
        <begin position="801"/>
        <end position="813"/>
    </location>
</feature>
<feature type="region of interest" description="Disordered" evidence="2">
    <location>
        <begin position="777"/>
        <end position="868"/>
    </location>
</feature>
<evidence type="ECO:0000256" key="2">
    <source>
        <dbReference type="SAM" id="MobiDB-lite"/>
    </source>
</evidence>
<feature type="region of interest" description="Disordered" evidence="2">
    <location>
        <begin position="1155"/>
        <end position="1210"/>
    </location>
</feature>
<keyword evidence="5" id="KW-1185">Reference proteome</keyword>
<keyword evidence="1" id="KW-0175">Coiled coil</keyword>
<feature type="domain" description="DUF3668" evidence="3">
    <location>
        <begin position="211"/>
        <end position="358"/>
    </location>
</feature>
<organism evidence="4 5">
    <name type="scientific">Hondaea fermentalgiana</name>
    <dbReference type="NCBI Taxonomy" id="2315210"/>
    <lineage>
        <taxon>Eukaryota</taxon>
        <taxon>Sar</taxon>
        <taxon>Stramenopiles</taxon>
        <taxon>Bigyra</taxon>
        <taxon>Labyrinthulomycetes</taxon>
        <taxon>Thraustochytrida</taxon>
        <taxon>Thraustochytriidae</taxon>
        <taxon>Hondaea</taxon>
    </lineage>
</organism>
<evidence type="ECO:0000259" key="3">
    <source>
        <dbReference type="Pfam" id="PF12416"/>
    </source>
</evidence>
<dbReference type="PANTHER" id="PTHR21574:SF0">
    <property type="entry name" value="CENTROSOMAL PROTEIN OF 120 KDA"/>
    <property type="match status" value="1"/>
</dbReference>
<dbReference type="InParanoid" id="A0A2R5G7W4"/>
<dbReference type="InterPro" id="IPR039893">
    <property type="entry name" value="CEP120-like"/>
</dbReference>
<evidence type="ECO:0000313" key="4">
    <source>
        <dbReference type="EMBL" id="GBG26635.1"/>
    </source>
</evidence>
<dbReference type="PANTHER" id="PTHR21574">
    <property type="entry name" value="CENTROSOMAL PROTEIN OF 120 KDA"/>
    <property type="match status" value="1"/>
</dbReference>
<gene>
    <name evidence="4" type="ORF">FCC1311_028562</name>
</gene>
<name>A0A2R5G7W4_9STRA</name>
<dbReference type="Pfam" id="PF12416">
    <property type="entry name" value="DUF3668"/>
    <property type="match status" value="1"/>
</dbReference>
<dbReference type="InterPro" id="IPR022136">
    <property type="entry name" value="DUF3668"/>
</dbReference>
<feature type="region of interest" description="Disordered" evidence="2">
    <location>
        <begin position="544"/>
        <end position="566"/>
    </location>
</feature>
<dbReference type="Proteomes" id="UP000241890">
    <property type="component" value="Unassembled WGS sequence"/>
</dbReference>
<feature type="coiled-coil region" evidence="1">
    <location>
        <begin position="937"/>
        <end position="1145"/>
    </location>
</feature>
<evidence type="ECO:0000256" key="1">
    <source>
        <dbReference type="SAM" id="Coils"/>
    </source>
</evidence>
<dbReference type="AlphaFoldDB" id="A0A2R5G7W4"/>
<evidence type="ECO:0000313" key="5">
    <source>
        <dbReference type="Proteomes" id="UP000241890"/>
    </source>
</evidence>